<dbReference type="InterPro" id="IPR025340">
    <property type="entry name" value="DUF4246"/>
</dbReference>
<organism evidence="1 2">
    <name type="scientific">Batrachochytrium dendrobatidis (strain JAM81 / FGSC 10211)</name>
    <name type="common">Frog chytrid fungus</name>
    <dbReference type="NCBI Taxonomy" id="684364"/>
    <lineage>
        <taxon>Eukaryota</taxon>
        <taxon>Fungi</taxon>
        <taxon>Fungi incertae sedis</taxon>
        <taxon>Chytridiomycota</taxon>
        <taxon>Chytridiomycota incertae sedis</taxon>
        <taxon>Chytridiomycetes</taxon>
        <taxon>Rhizophydiales</taxon>
        <taxon>Rhizophydiales incertae sedis</taxon>
        <taxon>Batrachochytrium</taxon>
    </lineage>
</organism>
<gene>
    <name evidence="1" type="ORF">BATDEDRAFT_36838</name>
</gene>
<dbReference type="GeneID" id="18241224"/>
<dbReference type="AlphaFoldDB" id="F4NZE2"/>
<dbReference type="EMBL" id="GL882882">
    <property type="protein sequence ID" value="EGF81555.1"/>
    <property type="molecule type" value="Genomic_DNA"/>
</dbReference>
<accession>F4NZE2</accession>
<evidence type="ECO:0000313" key="2">
    <source>
        <dbReference type="Proteomes" id="UP000007241"/>
    </source>
</evidence>
<name>F4NZE2_BATDJ</name>
<protein>
    <submittedName>
        <fullName evidence="1">Expressed protein</fullName>
    </submittedName>
</protein>
<dbReference type="InParanoid" id="F4NZE2"/>
<dbReference type="RefSeq" id="XP_006678067.1">
    <property type="nucleotide sequence ID" value="XM_006678004.1"/>
</dbReference>
<keyword evidence="2" id="KW-1185">Reference proteome</keyword>
<dbReference type="Proteomes" id="UP000007241">
    <property type="component" value="Unassembled WGS sequence"/>
</dbReference>
<proteinExistence type="predicted"/>
<evidence type="ECO:0000313" key="1">
    <source>
        <dbReference type="EMBL" id="EGF81555.1"/>
    </source>
</evidence>
<dbReference type="HOGENOM" id="CLU_1970126_0_0_1"/>
<dbReference type="PANTHER" id="PTHR33119">
    <property type="entry name" value="IFI3P"/>
    <property type="match status" value="1"/>
</dbReference>
<reference evidence="1 2" key="1">
    <citation type="submission" date="2009-12" db="EMBL/GenBank/DDBJ databases">
        <title>The draft genome of Batrachochytrium dendrobatidis.</title>
        <authorList>
            <consortium name="US DOE Joint Genome Institute (JGI-PGF)"/>
            <person name="Kuo A."/>
            <person name="Salamov A."/>
            <person name="Schmutz J."/>
            <person name="Lucas S."/>
            <person name="Pitluck S."/>
            <person name="Rosenblum E."/>
            <person name="Stajich J."/>
            <person name="Eisen M."/>
            <person name="Grigoriev I.V."/>
        </authorList>
    </citation>
    <scope>NUCLEOTIDE SEQUENCE [LARGE SCALE GENOMIC DNA]</scope>
    <source>
        <strain evidence="2">JAM81 / FGSC 10211</strain>
    </source>
</reference>
<dbReference type="PANTHER" id="PTHR33119:SF1">
    <property type="entry name" value="FE2OG DIOXYGENASE DOMAIN-CONTAINING PROTEIN"/>
    <property type="match status" value="1"/>
</dbReference>
<sequence length="127" mass="14504">MNKRVAGQIIETCFQHRVHVASPDIQPYNDNAKIDMSSGMAGYVHGEVRTLVEMQYIQYLQSILCKPMWWIDITNQHIVEQWRADSLDQNILPSTFNLALEQLGVLSNSLFVVAVMDLVQLSQDLLN</sequence>